<reference evidence="3" key="1">
    <citation type="submission" date="2025-08" db="UniProtKB">
        <authorList>
            <consortium name="RefSeq"/>
        </authorList>
    </citation>
    <scope>IDENTIFICATION</scope>
    <source>
        <tissue evidence="3">Muscle</tissue>
    </source>
</reference>
<dbReference type="RefSeq" id="XP_022246731.1">
    <property type="nucleotide sequence ID" value="XM_022391023.1"/>
</dbReference>
<keyword evidence="2" id="KW-1185">Reference proteome</keyword>
<gene>
    <name evidence="3" type="primary">LOC111086782</name>
</gene>
<evidence type="ECO:0000313" key="2">
    <source>
        <dbReference type="Proteomes" id="UP000694941"/>
    </source>
</evidence>
<evidence type="ECO:0000256" key="1">
    <source>
        <dbReference type="SAM" id="MobiDB-lite"/>
    </source>
</evidence>
<dbReference type="PANTHER" id="PTHR46880:SF9">
    <property type="entry name" value="ZINC FINGER PROTEIN 862"/>
    <property type="match status" value="1"/>
</dbReference>
<feature type="compositionally biased region" description="Polar residues" evidence="1">
    <location>
        <begin position="123"/>
        <end position="132"/>
    </location>
</feature>
<evidence type="ECO:0000313" key="3">
    <source>
        <dbReference type="RefSeq" id="XP_022246731.1"/>
    </source>
</evidence>
<feature type="region of interest" description="Disordered" evidence="1">
    <location>
        <begin position="96"/>
        <end position="132"/>
    </location>
</feature>
<feature type="compositionally biased region" description="Basic and acidic residues" evidence="1">
    <location>
        <begin position="98"/>
        <end position="118"/>
    </location>
</feature>
<dbReference type="GeneID" id="111086782"/>
<dbReference type="Proteomes" id="UP000694941">
    <property type="component" value="Unplaced"/>
</dbReference>
<protein>
    <submittedName>
        <fullName evidence="3">Uncharacterized protein LOC111086782</fullName>
    </submittedName>
</protein>
<sequence length="132" mass="15005">MYQLIHSKKGQPRAAIILGVKEELLNTCDLVISIPASSAEVERGFSKMKIIKTNIRSCLAADRITDQLLVKFHLPLISDFDPITDIHLWKSGSLHTRPNAEKKVQESDEERDKRRIQEMDVGTSWNTDTDAF</sequence>
<organism evidence="2 3">
    <name type="scientific">Limulus polyphemus</name>
    <name type="common">Atlantic horseshoe crab</name>
    <dbReference type="NCBI Taxonomy" id="6850"/>
    <lineage>
        <taxon>Eukaryota</taxon>
        <taxon>Metazoa</taxon>
        <taxon>Ecdysozoa</taxon>
        <taxon>Arthropoda</taxon>
        <taxon>Chelicerata</taxon>
        <taxon>Merostomata</taxon>
        <taxon>Xiphosura</taxon>
        <taxon>Limulidae</taxon>
        <taxon>Limulus</taxon>
    </lineage>
</organism>
<proteinExistence type="predicted"/>
<name>A0ABM1SSX5_LIMPO</name>
<accession>A0ABM1SSX5</accession>
<dbReference type="PANTHER" id="PTHR46880">
    <property type="entry name" value="RAS-ASSOCIATING DOMAIN-CONTAINING PROTEIN"/>
    <property type="match status" value="1"/>
</dbReference>